<evidence type="ECO:0000313" key="3">
    <source>
        <dbReference type="Proteomes" id="UP001163046"/>
    </source>
</evidence>
<dbReference type="Proteomes" id="UP001163046">
    <property type="component" value="Unassembled WGS sequence"/>
</dbReference>
<protein>
    <submittedName>
        <fullName evidence="2">Uncharacterized protein</fullName>
    </submittedName>
</protein>
<comment type="caution">
    <text evidence="2">The sequence shown here is derived from an EMBL/GenBank/DDBJ whole genome shotgun (WGS) entry which is preliminary data.</text>
</comment>
<name>A0A9W9Z5S2_9CNID</name>
<dbReference type="AlphaFoldDB" id="A0A9W9Z5S2"/>
<dbReference type="EMBL" id="MU826778">
    <property type="protein sequence ID" value="KAJ7375532.1"/>
    <property type="molecule type" value="Genomic_DNA"/>
</dbReference>
<accession>A0A9W9Z5S2</accession>
<feature type="compositionally biased region" description="Basic residues" evidence="1">
    <location>
        <begin position="7"/>
        <end position="19"/>
    </location>
</feature>
<feature type="region of interest" description="Disordered" evidence="1">
    <location>
        <begin position="1"/>
        <end position="23"/>
    </location>
</feature>
<keyword evidence="3" id="KW-1185">Reference proteome</keyword>
<gene>
    <name evidence="2" type="ORF">OS493_040581</name>
</gene>
<proteinExistence type="predicted"/>
<organism evidence="2 3">
    <name type="scientific">Desmophyllum pertusum</name>
    <dbReference type="NCBI Taxonomy" id="174260"/>
    <lineage>
        <taxon>Eukaryota</taxon>
        <taxon>Metazoa</taxon>
        <taxon>Cnidaria</taxon>
        <taxon>Anthozoa</taxon>
        <taxon>Hexacorallia</taxon>
        <taxon>Scleractinia</taxon>
        <taxon>Caryophylliina</taxon>
        <taxon>Caryophylliidae</taxon>
        <taxon>Desmophyllum</taxon>
    </lineage>
</organism>
<reference evidence="2" key="1">
    <citation type="submission" date="2023-01" db="EMBL/GenBank/DDBJ databases">
        <title>Genome assembly of the deep-sea coral Lophelia pertusa.</title>
        <authorList>
            <person name="Herrera S."/>
            <person name="Cordes E."/>
        </authorList>
    </citation>
    <scope>NUCLEOTIDE SEQUENCE</scope>
    <source>
        <strain evidence="2">USNM1676648</strain>
        <tissue evidence="2">Polyp</tissue>
    </source>
</reference>
<evidence type="ECO:0000256" key="1">
    <source>
        <dbReference type="SAM" id="MobiDB-lite"/>
    </source>
</evidence>
<evidence type="ECO:0000313" key="2">
    <source>
        <dbReference type="EMBL" id="KAJ7375532.1"/>
    </source>
</evidence>
<sequence>MMDGRRMMPRHKRQAKRWRTNTASRKDQAIYRLPIEDVKFSFELPDEVPIGKNVSVARKMKKST</sequence>